<keyword evidence="1" id="KW-0808">Transferase</keyword>
<evidence type="ECO:0000313" key="4">
    <source>
        <dbReference type="Proteomes" id="UP000178092"/>
    </source>
</evidence>
<accession>A0A1G2QYT4</accession>
<gene>
    <name evidence="3" type="ORF">A3C04_02415</name>
</gene>
<protein>
    <recommendedName>
        <fullName evidence="2">4'-phosphopantetheinyl transferase domain-containing protein</fullName>
    </recommendedName>
</protein>
<organism evidence="3 4">
    <name type="scientific">Candidatus Wildermuthbacteria bacterium RIFCSPHIGHO2_02_FULL_45_25</name>
    <dbReference type="NCBI Taxonomy" id="1802450"/>
    <lineage>
        <taxon>Bacteria</taxon>
        <taxon>Candidatus Wildermuthiibacteriota</taxon>
    </lineage>
</organism>
<dbReference type="EMBL" id="MHTV01000042">
    <property type="protein sequence ID" value="OHA65746.1"/>
    <property type="molecule type" value="Genomic_DNA"/>
</dbReference>
<dbReference type="InterPro" id="IPR037143">
    <property type="entry name" value="4-PPantetheinyl_Trfase_dom_sf"/>
</dbReference>
<proteinExistence type="predicted"/>
<dbReference type="Proteomes" id="UP000178092">
    <property type="component" value="Unassembled WGS sequence"/>
</dbReference>
<evidence type="ECO:0000256" key="1">
    <source>
        <dbReference type="ARBA" id="ARBA00022679"/>
    </source>
</evidence>
<dbReference type="AlphaFoldDB" id="A0A1G2QYT4"/>
<evidence type="ECO:0000313" key="3">
    <source>
        <dbReference type="EMBL" id="OHA65746.1"/>
    </source>
</evidence>
<dbReference type="SUPFAM" id="SSF56214">
    <property type="entry name" value="4'-phosphopantetheinyl transferase"/>
    <property type="match status" value="2"/>
</dbReference>
<dbReference type="Gene3D" id="3.90.470.20">
    <property type="entry name" value="4'-phosphopantetheinyl transferase domain"/>
    <property type="match status" value="2"/>
</dbReference>
<name>A0A1G2QYT4_9BACT</name>
<dbReference type="GO" id="GO:0000287">
    <property type="term" value="F:magnesium ion binding"/>
    <property type="evidence" value="ECO:0007669"/>
    <property type="project" value="InterPro"/>
</dbReference>
<comment type="caution">
    <text evidence="3">The sequence shown here is derived from an EMBL/GenBank/DDBJ whole genome shotgun (WGS) entry which is preliminary data.</text>
</comment>
<evidence type="ECO:0000259" key="2">
    <source>
        <dbReference type="Pfam" id="PF01648"/>
    </source>
</evidence>
<feature type="domain" description="4'-phosphopantetheinyl transferase" evidence="2">
    <location>
        <begin position="99"/>
        <end position="193"/>
    </location>
</feature>
<dbReference type="Pfam" id="PF01648">
    <property type="entry name" value="ACPS"/>
    <property type="match status" value="1"/>
</dbReference>
<reference evidence="3 4" key="1">
    <citation type="journal article" date="2016" name="Nat. Commun.">
        <title>Thousands of microbial genomes shed light on interconnected biogeochemical processes in an aquifer system.</title>
        <authorList>
            <person name="Anantharaman K."/>
            <person name="Brown C.T."/>
            <person name="Hug L.A."/>
            <person name="Sharon I."/>
            <person name="Castelle C.J."/>
            <person name="Probst A.J."/>
            <person name="Thomas B.C."/>
            <person name="Singh A."/>
            <person name="Wilkins M.J."/>
            <person name="Karaoz U."/>
            <person name="Brodie E.L."/>
            <person name="Williams K.H."/>
            <person name="Hubbard S.S."/>
            <person name="Banfield J.F."/>
        </authorList>
    </citation>
    <scope>NUCLEOTIDE SEQUENCE [LARGE SCALE GENOMIC DNA]</scope>
</reference>
<dbReference type="GO" id="GO:0008897">
    <property type="term" value="F:holo-[acyl-carrier-protein] synthase activity"/>
    <property type="evidence" value="ECO:0007669"/>
    <property type="project" value="InterPro"/>
</dbReference>
<sequence>MHMQLVVVSSSYLSDKVVEEEYFSSDELTYLSGNFQGNKLRDKLLGRIAVKHSVSENDFKKVIIQYNNFGKPVLDISSMFCSIAHSYGLGIAGAAFFKIGVDVELIRNHEESLLRSIASEEEISLFDEENPDTIVTKIWVMKEAVSKALGVGIAYPFTDMKIEKDKKDYSVIVECSKWFAKVFLREGYVIGYCYPYEEIQKRIVKITYLQ</sequence>
<dbReference type="InterPro" id="IPR008278">
    <property type="entry name" value="4-PPantetheinyl_Trfase_dom"/>
</dbReference>